<name>A0ABX1R2L7_9ALTE</name>
<keyword evidence="1 3" id="KW-0732">Signal</keyword>
<evidence type="ECO:0000313" key="6">
    <source>
        <dbReference type="EMBL" id="NMH59742.1"/>
    </source>
</evidence>
<dbReference type="Pfam" id="PF10531">
    <property type="entry name" value="SLBB"/>
    <property type="match status" value="1"/>
</dbReference>
<evidence type="ECO:0000256" key="1">
    <source>
        <dbReference type="ARBA" id="ARBA00022729"/>
    </source>
</evidence>
<dbReference type="PANTHER" id="PTHR33619">
    <property type="entry name" value="POLYSACCHARIDE EXPORT PROTEIN GFCE-RELATED"/>
    <property type="match status" value="1"/>
</dbReference>
<dbReference type="EMBL" id="JAATNW010000003">
    <property type="protein sequence ID" value="NMH59742.1"/>
    <property type="molecule type" value="Genomic_DNA"/>
</dbReference>
<evidence type="ECO:0000259" key="5">
    <source>
        <dbReference type="Pfam" id="PF10531"/>
    </source>
</evidence>
<feature type="domain" description="Polysaccharide export protein N-terminal" evidence="4">
    <location>
        <begin position="132"/>
        <end position="204"/>
    </location>
</feature>
<evidence type="ECO:0000256" key="2">
    <source>
        <dbReference type="SAM" id="MobiDB-lite"/>
    </source>
</evidence>
<feature type="chain" id="PRO_5046836257" evidence="3">
    <location>
        <begin position="23"/>
        <end position="613"/>
    </location>
</feature>
<dbReference type="InterPro" id="IPR003715">
    <property type="entry name" value="Poly_export_N"/>
</dbReference>
<dbReference type="Proteomes" id="UP000709336">
    <property type="component" value="Unassembled WGS sequence"/>
</dbReference>
<evidence type="ECO:0000256" key="3">
    <source>
        <dbReference type="SAM" id="SignalP"/>
    </source>
</evidence>
<dbReference type="RefSeq" id="WP_169210297.1">
    <property type="nucleotide sequence ID" value="NZ_JAATNW010000003.1"/>
</dbReference>
<dbReference type="InterPro" id="IPR049712">
    <property type="entry name" value="Poly_export"/>
</dbReference>
<organism evidence="6 7">
    <name type="scientific">Alteromonas ponticola</name>
    <dbReference type="NCBI Taxonomy" id="2720613"/>
    <lineage>
        <taxon>Bacteria</taxon>
        <taxon>Pseudomonadati</taxon>
        <taxon>Pseudomonadota</taxon>
        <taxon>Gammaproteobacteria</taxon>
        <taxon>Alteromonadales</taxon>
        <taxon>Alteromonadaceae</taxon>
        <taxon>Alteromonas/Salinimonas group</taxon>
        <taxon>Alteromonas</taxon>
    </lineage>
</organism>
<proteinExistence type="predicted"/>
<evidence type="ECO:0000259" key="4">
    <source>
        <dbReference type="Pfam" id="PF02563"/>
    </source>
</evidence>
<protein>
    <submittedName>
        <fullName evidence="6">Polysaccharide export protein</fullName>
    </submittedName>
</protein>
<feature type="signal peptide" evidence="3">
    <location>
        <begin position="1"/>
        <end position="22"/>
    </location>
</feature>
<reference evidence="6 7" key="1">
    <citation type="submission" date="2020-03" db="EMBL/GenBank/DDBJ databases">
        <title>Alteromonas ponticola sp. nov., isolated from seawater.</title>
        <authorList>
            <person name="Yoon J.-H."/>
            <person name="Kim Y.-O."/>
        </authorList>
    </citation>
    <scope>NUCLEOTIDE SEQUENCE [LARGE SCALE GENOMIC DNA]</scope>
    <source>
        <strain evidence="6 7">MYP5</strain>
    </source>
</reference>
<keyword evidence="7" id="KW-1185">Reference proteome</keyword>
<feature type="compositionally biased region" description="Low complexity" evidence="2">
    <location>
        <begin position="36"/>
        <end position="52"/>
    </location>
</feature>
<dbReference type="InterPro" id="IPR019554">
    <property type="entry name" value="Soluble_ligand-bd"/>
</dbReference>
<dbReference type="Pfam" id="PF02563">
    <property type="entry name" value="Poly_export"/>
    <property type="match status" value="1"/>
</dbReference>
<accession>A0ABX1R2L7</accession>
<evidence type="ECO:0000313" key="7">
    <source>
        <dbReference type="Proteomes" id="UP000709336"/>
    </source>
</evidence>
<feature type="domain" description="Soluble ligand binding" evidence="5">
    <location>
        <begin position="507"/>
        <end position="554"/>
    </location>
</feature>
<gene>
    <name evidence="6" type="ORF">HCJ96_06915</name>
</gene>
<dbReference type="Gene3D" id="3.10.560.10">
    <property type="entry name" value="Outer membrane lipoprotein wza domain like"/>
    <property type="match status" value="2"/>
</dbReference>
<sequence length="613" mass="67438">MKNFISALIFLLATSIVFDSFAQSLEQLQALRGQSQNQSQDQLQQQSGNSAQEGLPNQVSPFELSSSVELPQMQMNGTSLGRFNSKPRSGIYLPGEPTYQSVFPLRQSLLAPPFAANLFIGGFESERTTGINENYLIAPGDKISVWMWGAANYSSVATVDNQGNIFIPNVGPIPLANVRASNVNAIVQSRIREVYTNEVEIYIDLLTATPVSVYISGPVVRPGQYAGQASDSVLYYLRRAGGIDFQRGSFRNVQIIREDKVVSEVDLYEFAKFGKLPEHQFQDGDIILVRPIGKTVTVERGAKNGFTFEFDSSELTGAKLSTFAMPDDFSNHVAITGLRNGEQFARYLTLEQFENIELESGDVIEYMQDHEENVYRVSVAGSFTGQSQFIVNKGTRIKQLLDYISVTPGLSDTRNIYLLRESVADKQAEIIEASLQRLERSIYTAPISSSGEGAIRVQEAGLVSDFIERAREVEPLGKVIISEEGNIANILLEPNDTIFIPAATDLIHIGGEVLVPQSVVYNSDADMEDYLAWAGGFTQRADSDRILVIKKNGNVKISSLDSSFWFSGNGNVDIEAGDQVIVLPSIEMKSLQAIKDITQIIYQIAIAANVAID</sequence>
<feature type="region of interest" description="Disordered" evidence="2">
    <location>
        <begin position="36"/>
        <end position="58"/>
    </location>
</feature>
<comment type="caution">
    <text evidence="6">The sequence shown here is derived from an EMBL/GenBank/DDBJ whole genome shotgun (WGS) entry which is preliminary data.</text>
</comment>
<dbReference type="PANTHER" id="PTHR33619:SF3">
    <property type="entry name" value="POLYSACCHARIDE EXPORT PROTEIN GFCE-RELATED"/>
    <property type="match status" value="1"/>
</dbReference>